<evidence type="ECO:0000313" key="4">
    <source>
        <dbReference type="Proteomes" id="UP000518887"/>
    </source>
</evidence>
<dbReference type="PIRSF" id="PIRSF038984">
    <property type="entry name" value="FAD_binding_protein"/>
    <property type="match status" value="1"/>
</dbReference>
<evidence type="ECO:0000259" key="2">
    <source>
        <dbReference type="Pfam" id="PF21688"/>
    </source>
</evidence>
<evidence type="ECO:0008006" key="5">
    <source>
        <dbReference type="Google" id="ProtNLM"/>
    </source>
</evidence>
<gene>
    <name evidence="3" type="ORF">HNP76_000211</name>
</gene>
<dbReference type="InterPro" id="IPR049516">
    <property type="entry name" value="FAD-depend_C"/>
</dbReference>
<sequence>MTTDISITVKPNDEKNQKLIDSEILRALEKKGIRAPKEEVISVFVKKSIDARHGQIKILLRYKVYIGEKPNGDGEMLPVWKKADGKHQVIIVGSGPAGLYAAFRLLEDGIKPVVIERGSCTDERKGDVEELEKSGKLNAQSNFCFGEGGAGTFSDGKLYTRSNKRGDIGKIYRIFVEFGAPEKIMTDAHPHIGTDKLPEIISGMRNKIIELGGEFHFDTLCTDLIVENATAKGVKIKNLRSGEEKSLTGDAVILATGHSAVDIYQMLAKISPASLEAKTFAVGVRVEHPRALIDSIQFHGKTMPQAAEYRLTTQVEDRGVYSFCMCPGGYVVPCATAENQIVINGMSASGRNSQWSNAAIVVERRPEDIPEKFREQAQKDGCPALAGLYWRTWLEEETLKNGRGQFAPAQKLTDFLSHKDSTELPETSYKPGIVASRLDQWLPEEISSRLAQGFKDFDKNMHGFICDDALLIASETRTSTPVRIVRSKESLECEGIANLYPSGEGSGYSGGIGSSAMDGEKVAAKISEKLKK</sequence>
<dbReference type="PANTHER" id="PTHR42842">
    <property type="entry name" value="FAD/NAD(P)-BINDING OXIDOREDUCTASE"/>
    <property type="match status" value="1"/>
</dbReference>
<organism evidence="3 4">
    <name type="scientific">Treponema ruminis</name>
    <dbReference type="NCBI Taxonomy" id="744515"/>
    <lineage>
        <taxon>Bacteria</taxon>
        <taxon>Pseudomonadati</taxon>
        <taxon>Spirochaetota</taxon>
        <taxon>Spirochaetia</taxon>
        <taxon>Spirochaetales</taxon>
        <taxon>Treponemataceae</taxon>
        <taxon>Treponema</taxon>
    </lineage>
</organism>
<dbReference type="GO" id="GO:0016491">
    <property type="term" value="F:oxidoreductase activity"/>
    <property type="evidence" value="ECO:0007669"/>
    <property type="project" value="InterPro"/>
</dbReference>
<name>A0A7W8G6Z7_9SPIR</name>
<protein>
    <recommendedName>
        <fullName evidence="5">FAD-binding protein</fullName>
    </recommendedName>
</protein>
<accession>A0A7W8G6Z7</accession>
<dbReference type="EMBL" id="JACHFQ010000001">
    <property type="protein sequence ID" value="MBB5224871.1"/>
    <property type="molecule type" value="Genomic_DNA"/>
</dbReference>
<dbReference type="RefSeq" id="WP_184656579.1">
    <property type="nucleotide sequence ID" value="NZ_JACHFQ010000001.1"/>
</dbReference>
<dbReference type="InterPro" id="IPR028348">
    <property type="entry name" value="FAD-binding_protein"/>
</dbReference>
<dbReference type="PRINTS" id="PR00419">
    <property type="entry name" value="ADXRDTASE"/>
</dbReference>
<dbReference type="SUPFAM" id="SSF51905">
    <property type="entry name" value="FAD/NAD(P)-binding domain"/>
    <property type="match status" value="1"/>
</dbReference>
<dbReference type="InterPro" id="IPR036188">
    <property type="entry name" value="FAD/NAD-bd_sf"/>
</dbReference>
<evidence type="ECO:0000313" key="3">
    <source>
        <dbReference type="EMBL" id="MBB5224871.1"/>
    </source>
</evidence>
<dbReference type="Gene3D" id="3.50.50.60">
    <property type="entry name" value="FAD/NAD(P)-binding domain"/>
    <property type="match status" value="2"/>
</dbReference>
<reference evidence="3 4" key="1">
    <citation type="submission" date="2020-08" db="EMBL/GenBank/DDBJ databases">
        <title>Genomic Encyclopedia of Type Strains, Phase IV (KMG-IV): sequencing the most valuable type-strain genomes for metagenomic binning, comparative biology and taxonomic classification.</title>
        <authorList>
            <person name="Goeker M."/>
        </authorList>
    </citation>
    <scope>NUCLEOTIDE SEQUENCE [LARGE SCALE GENOMIC DNA]</scope>
    <source>
        <strain evidence="3 4">DSM 103462</strain>
    </source>
</reference>
<proteinExistence type="predicted"/>
<dbReference type="AlphaFoldDB" id="A0A7W8G6Z7"/>
<dbReference type="PANTHER" id="PTHR42842:SF3">
    <property type="entry name" value="FAD_NAD(P)-BINDING OXIDOREDUCTASE FAMILY PROTEIN"/>
    <property type="match status" value="1"/>
</dbReference>
<keyword evidence="4" id="KW-1185">Reference proteome</keyword>
<evidence type="ECO:0000259" key="1">
    <source>
        <dbReference type="Pfam" id="PF07992"/>
    </source>
</evidence>
<dbReference type="Pfam" id="PF21688">
    <property type="entry name" value="FAD-depend_C"/>
    <property type="match status" value="1"/>
</dbReference>
<feature type="domain" description="FAD-dependent protein C-terminal" evidence="2">
    <location>
        <begin position="280"/>
        <end position="478"/>
    </location>
</feature>
<comment type="caution">
    <text evidence="3">The sequence shown here is derived from an EMBL/GenBank/DDBJ whole genome shotgun (WGS) entry which is preliminary data.</text>
</comment>
<dbReference type="Proteomes" id="UP000518887">
    <property type="component" value="Unassembled WGS sequence"/>
</dbReference>
<dbReference type="Pfam" id="PF07992">
    <property type="entry name" value="Pyr_redox_2"/>
    <property type="match status" value="1"/>
</dbReference>
<dbReference type="InterPro" id="IPR023753">
    <property type="entry name" value="FAD/NAD-binding_dom"/>
</dbReference>
<feature type="domain" description="FAD/NAD(P)-binding" evidence="1">
    <location>
        <begin position="88"/>
        <end position="261"/>
    </location>
</feature>